<proteinExistence type="predicted"/>
<dbReference type="EMBL" id="CP033169">
    <property type="protein sequence ID" value="AYO29954.1"/>
    <property type="molecule type" value="Genomic_DNA"/>
</dbReference>
<evidence type="ECO:0000313" key="2">
    <source>
        <dbReference type="Proteomes" id="UP000280960"/>
    </source>
</evidence>
<protein>
    <submittedName>
        <fullName evidence="1">Uncharacterized protein</fullName>
    </submittedName>
</protein>
<keyword evidence="2" id="KW-1185">Reference proteome</keyword>
<dbReference type="InterPro" id="IPR046674">
    <property type="entry name" value="DUF6544"/>
</dbReference>
<reference evidence="1 2" key="1">
    <citation type="submission" date="2018-10" db="EMBL/GenBank/DDBJ databases">
        <authorList>
            <person name="Zhang X."/>
        </authorList>
    </citation>
    <scope>NUCLEOTIDE SEQUENCE [LARGE SCALE GENOMIC DNA]</scope>
    <source>
        <strain evidence="1 2">SK-G1</strain>
    </source>
</reference>
<evidence type="ECO:0000313" key="1">
    <source>
        <dbReference type="EMBL" id="AYO29954.1"/>
    </source>
</evidence>
<gene>
    <name evidence="1" type="ORF">D2962_04460</name>
</gene>
<accession>A0A3G2R378</accession>
<dbReference type="Pfam" id="PF20181">
    <property type="entry name" value="DUF6544"/>
    <property type="match status" value="1"/>
</dbReference>
<organism evidence="1 2">
    <name type="scientific">Biomaibacter acetigenes</name>
    <dbReference type="NCBI Taxonomy" id="2316383"/>
    <lineage>
        <taxon>Bacteria</taxon>
        <taxon>Bacillati</taxon>
        <taxon>Bacillota</taxon>
        <taxon>Clostridia</taxon>
        <taxon>Thermosediminibacterales</taxon>
        <taxon>Tepidanaerobacteraceae</taxon>
        <taxon>Biomaibacter</taxon>
    </lineage>
</organism>
<dbReference type="AlphaFoldDB" id="A0A3G2R378"/>
<sequence>MRKMFLSEVQTELDKSKVTNEVFTEEDISNLPEPVQRYFRYCGYIGKEKMTNAKFVWDDVNFKMSPDKPWFKIKYEQYNFVSEPSRFAYIYSKMFGVIPFEGRDKFLDGKGNMIGRLAKIKTVFDVTGAEMDVSAAVTYLSESLIVPACALQKYIRWEAIDQNHAKASIEYIGTKAEGIFTFNDKGEFTKFETDERYMDIGNGKTEKHRWTAVVDSYIEKNDIKIPSKMRAIWNLPEGDYEYFNGSITDIMYNNKLKIKHQNRV</sequence>
<dbReference type="RefSeq" id="WP_122014252.1">
    <property type="nucleotide sequence ID" value="NZ_CP033169.1"/>
</dbReference>
<dbReference type="Proteomes" id="UP000280960">
    <property type="component" value="Chromosome"/>
</dbReference>
<name>A0A3G2R378_9FIRM</name>
<dbReference type="KEGG" id="bacg:D2962_04460"/>